<proteinExistence type="inferred from homology"/>
<reference evidence="3" key="1">
    <citation type="submission" date="2016-01" db="EMBL/GenBank/DDBJ databases">
        <authorList>
            <person name="Mcilroy J.S."/>
            <person name="Karst M S."/>
            <person name="Albertsen M."/>
        </authorList>
    </citation>
    <scope>NUCLEOTIDE SEQUENCE</scope>
    <source>
        <strain evidence="3">Cfx-K</strain>
    </source>
</reference>
<evidence type="ECO:0000313" key="4">
    <source>
        <dbReference type="Proteomes" id="UP000215027"/>
    </source>
</evidence>
<name>A0A170PFZ2_9CHLR</name>
<evidence type="ECO:0000259" key="2">
    <source>
        <dbReference type="Pfam" id="PF12850"/>
    </source>
</evidence>
<organism evidence="3 4">
    <name type="scientific">Candidatus Promineifilum breve</name>
    <dbReference type="NCBI Taxonomy" id="1806508"/>
    <lineage>
        <taxon>Bacteria</taxon>
        <taxon>Bacillati</taxon>
        <taxon>Chloroflexota</taxon>
        <taxon>Ardenticatenia</taxon>
        <taxon>Candidatus Promineifilales</taxon>
        <taxon>Candidatus Promineifilaceae</taxon>
        <taxon>Candidatus Promineifilum</taxon>
    </lineage>
</organism>
<gene>
    <name evidence="3" type="ORF">CFX0092_A1589</name>
</gene>
<dbReference type="InterPro" id="IPR011152">
    <property type="entry name" value="Pesterase_MJ0912"/>
</dbReference>
<dbReference type="RefSeq" id="WP_095042960.1">
    <property type="nucleotide sequence ID" value="NZ_LN890655.1"/>
</dbReference>
<dbReference type="EMBL" id="LN890655">
    <property type="protein sequence ID" value="CUS03467.2"/>
    <property type="molecule type" value="Genomic_DNA"/>
</dbReference>
<dbReference type="InterPro" id="IPR050126">
    <property type="entry name" value="Ap4A_hydrolase"/>
</dbReference>
<evidence type="ECO:0000313" key="3">
    <source>
        <dbReference type="EMBL" id="CUS03467.2"/>
    </source>
</evidence>
<dbReference type="Gene3D" id="3.60.21.10">
    <property type="match status" value="1"/>
</dbReference>
<accession>A0A170PFZ2</accession>
<dbReference type="GO" id="GO:0016791">
    <property type="term" value="F:phosphatase activity"/>
    <property type="evidence" value="ECO:0007669"/>
    <property type="project" value="TreeGrafter"/>
</dbReference>
<dbReference type="OrthoDB" id="9800565at2"/>
<dbReference type="InterPro" id="IPR029052">
    <property type="entry name" value="Metallo-depent_PP-like"/>
</dbReference>
<dbReference type="AlphaFoldDB" id="A0A170PFZ2"/>
<evidence type="ECO:0000256" key="1">
    <source>
        <dbReference type="ARBA" id="ARBA00008950"/>
    </source>
</evidence>
<dbReference type="PIRSF" id="PIRSF000883">
    <property type="entry name" value="Pesterase_MJ0912"/>
    <property type="match status" value="1"/>
</dbReference>
<feature type="domain" description="Calcineurin-like phosphoesterase" evidence="2">
    <location>
        <begin position="1"/>
        <end position="205"/>
    </location>
</feature>
<dbReference type="KEGG" id="pbf:CFX0092_A1589"/>
<dbReference type="PANTHER" id="PTHR42850:SF2">
    <property type="entry name" value="BLL5683 PROTEIN"/>
    <property type="match status" value="1"/>
</dbReference>
<dbReference type="SUPFAM" id="SSF56300">
    <property type="entry name" value="Metallo-dependent phosphatases"/>
    <property type="match status" value="1"/>
</dbReference>
<dbReference type="PANTHER" id="PTHR42850">
    <property type="entry name" value="METALLOPHOSPHOESTERASE"/>
    <property type="match status" value="1"/>
</dbReference>
<comment type="similarity">
    <text evidence="1">Belongs to the metallophosphoesterase superfamily. YfcE family.</text>
</comment>
<protein>
    <submittedName>
        <fullName evidence="3">Metallophosphoesterase</fullName>
    </submittedName>
</protein>
<dbReference type="GO" id="GO:0005737">
    <property type="term" value="C:cytoplasm"/>
    <property type="evidence" value="ECO:0007669"/>
    <property type="project" value="TreeGrafter"/>
</dbReference>
<dbReference type="Pfam" id="PF12850">
    <property type="entry name" value="Metallophos_2"/>
    <property type="match status" value="1"/>
</dbReference>
<keyword evidence="4" id="KW-1185">Reference proteome</keyword>
<dbReference type="InterPro" id="IPR024654">
    <property type="entry name" value="Calcineurin-like_PHP_lpxH"/>
</dbReference>
<dbReference type="CDD" id="cd00838">
    <property type="entry name" value="MPP_superfamily"/>
    <property type="match status" value="1"/>
</dbReference>
<dbReference type="Proteomes" id="UP000215027">
    <property type="component" value="Chromosome I"/>
</dbReference>
<sequence length="244" mass="27618">MRTLVISDIHANLVALEAVLAAAAGQYDRLWFLGDLVGYGPNPNECVARLRDLAPDVALSGNHDWAVLRKLDADEFNDDARKMVHWTRRELTDENMAYLDSLPPRHTTPPFTLAHASPRHPVWEYILDLQTAEENFDYFDTPYCLVGHSHIPALFVLDEVAGMLNFYLVGDGETIDLSRGRLILNPGGVGQPRDGDPRAAYALLDDEARTWTIHRLAYDVAETQRLMRDLKLPPRLIERLEYGM</sequence>